<reference evidence="2" key="1">
    <citation type="submission" date="2017-07" db="EMBL/GenBank/DDBJ databases">
        <title>Taro Niue Genome Assembly and Annotation.</title>
        <authorList>
            <person name="Atibalentja N."/>
            <person name="Keating K."/>
            <person name="Fields C.J."/>
        </authorList>
    </citation>
    <scope>NUCLEOTIDE SEQUENCE</scope>
    <source>
        <strain evidence="2">Niue_2</strain>
        <tissue evidence="2">Leaf</tissue>
    </source>
</reference>
<dbReference type="EMBL" id="NMUH01000102">
    <property type="protein sequence ID" value="MQL71567.1"/>
    <property type="molecule type" value="Genomic_DNA"/>
</dbReference>
<comment type="caution">
    <text evidence="2">The sequence shown here is derived from an EMBL/GenBank/DDBJ whole genome shotgun (WGS) entry which is preliminary data.</text>
</comment>
<dbReference type="Proteomes" id="UP000652761">
    <property type="component" value="Unassembled WGS sequence"/>
</dbReference>
<proteinExistence type="predicted"/>
<evidence type="ECO:0000313" key="2">
    <source>
        <dbReference type="EMBL" id="MQL71567.1"/>
    </source>
</evidence>
<protein>
    <submittedName>
        <fullName evidence="2">Uncharacterized protein</fullName>
    </submittedName>
</protein>
<evidence type="ECO:0000313" key="3">
    <source>
        <dbReference type="Proteomes" id="UP000652761"/>
    </source>
</evidence>
<organism evidence="2 3">
    <name type="scientific">Colocasia esculenta</name>
    <name type="common">Wild taro</name>
    <name type="synonym">Arum esculentum</name>
    <dbReference type="NCBI Taxonomy" id="4460"/>
    <lineage>
        <taxon>Eukaryota</taxon>
        <taxon>Viridiplantae</taxon>
        <taxon>Streptophyta</taxon>
        <taxon>Embryophyta</taxon>
        <taxon>Tracheophyta</taxon>
        <taxon>Spermatophyta</taxon>
        <taxon>Magnoliopsida</taxon>
        <taxon>Liliopsida</taxon>
        <taxon>Araceae</taxon>
        <taxon>Aroideae</taxon>
        <taxon>Colocasieae</taxon>
        <taxon>Colocasia</taxon>
    </lineage>
</organism>
<gene>
    <name evidence="2" type="ORF">Taro_003893</name>
</gene>
<keyword evidence="3" id="KW-1185">Reference proteome</keyword>
<sequence length="321" mass="33473">MVRGMGCLKVMGARGAVDEEGGEGGAGVARDEDSWALGAAAGSSSLGDTSSEINGPGGPALSSNGLGPHGPAFPSADLGPNGLALCSAGLSPDGPALLTGSAGTYNSCKGSVDTPPTDVDTILQTQGKMMKKWSSGVDAGSSCVDTRFSSQKACLPVLYVRLRISRFYHGSVDTVPGSVDTRSEFLKRFHEDRVHCVDTVPGSVDTSPSLQKTKLPDWDNRVHCVDTLPGSVDTSPSLQKTQLPDWDSVLTQSQAVSTQSQVVSTLVQGSVDTSLNSQKNSFTEMGQCVDTLPGGVDTLWLKLKNVNFSGHVAAWELRDLT</sequence>
<feature type="region of interest" description="Disordered" evidence="1">
    <location>
        <begin position="39"/>
        <end position="74"/>
    </location>
</feature>
<evidence type="ECO:0000256" key="1">
    <source>
        <dbReference type="SAM" id="MobiDB-lite"/>
    </source>
</evidence>
<name>A0A843TNH2_COLES</name>
<accession>A0A843TNH2</accession>
<dbReference type="AlphaFoldDB" id="A0A843TNH2"/>